<protein>
    <submittedName>
        <fullName evidence="7">LysR family transcriptional regulator</fullName>
    </submittedName>
</protein>
<evidence type="ECO:0000256" key="4">
    <source>
        <dbReference type="ARBA" id="ARBA00023163"/>
    </source>
</evidence>
<evidence type="ECO:0000256" key="3">
    <source>
        <dbReference type="ARBA" id="ARBA00023125"/>
    </source>
</evidence>
<accession>A0A5C0AYY2</accession>
<dbReference type="InterPro" id="IPR036390">
    <property type="entry name" value="WH_DNA-bd_sf"/>
</dbReference>
<name>A0A5C0AYY2_9BURK</name>
<dbReference type="GO" id="GO:0043565">
    <property type="term" value="F:sequence-specific DNA binding"/>
    <property type="evidence" value="ECO:0007669"/>
    <property type="project" value="TreeGrafter"/>
</dbReference>
<dbReference type="PANTHER" id="PTHR30537:SF26">
    <property type="entry name" value="GLYCINE CLEAVAGE SYSTEM TRANSCRIPTIONAL ACTIVATOR"/>
    <property type="match status" value="1"/>
</dbReference>
<dbReference type="InterPro" id="IPR058163">
    <property type="entry name" value="LysR-type_TF_proteobact-type"/>
</dbReference>
<dbReference type="PANTHER" id="PTHR30537">
    <property type="entry name" value="HTH-TYPE TRANSCRIPTIONAL REGULATOR"/>
    <property type="match status" value="1"/>
</dbReference>
<keyword evidence="2" id="KW-0805">Transcription regulation</keyword>
<dbReference type="Gene3D" id="1.10.10.10">
    <property type="entry name" value="Winged helix-like DNA-binding domain superfamily/Winged helix DNA-binding domain"/>
    <property type="match status" value="1"/>
</dbReference>
<gene>
    <name evidence="7" type="ORF">FXN63_18445</name>
</gene>
<feature type="domain" description="HTH lysR-type" evidence="6">
    <location>
        <begin position="6"/>
        <end position="63"/>
    </location>
</feature>
<evidence type="ECO:0000256" key="2">
    <source>
        <dbReference type="ARBA" id="ARBA00023015"/>
    </source>
</evidence>
<evidence type="ECO:0000313" key="8">
    <source>
        <dbReference type="Proteomes" id="UP000325161"/>
    </source>
</evidence>
<dbReference type="SUPFAM" id="SSF46785">
    <property type="entry name" value="Winged helix' DNA-binding domain"/>
    <property type="match status" value="1"/>
</dbReference>
<evidence type="ECO:0000256" key="1">
    <source>
        <dbReference type="ARBA" id="ARBA00009437"/>
    </source>
</evidence>
<dbReference type="InterPro" id="IPR036388">
    <property type="entry name" value="WH-like_DNA-bd_sf"/>
</dbReference>
<comment type="similarity">
    <text evidence="1">Belongs to the LysR transcriptional regulatory family.</text>
</comment>
<dbReference type="KEGG" id="pacr:FXN63_18445"/>
<dbReference type="Gene3D" id="3.40.190.10">
    <property type="entry name" value="Periplasmic binding protein-like II"/>
    <property type="match status" value="2"/>
</dbReference>
<reference evidence="7 8" key="1">
    <citation type="submission" date="2019-08" db="EMBL/GenBank/DDBJ databases">
        <title>Amphibian skin-associated Pigmentiphaga: genome sequence and occurrence across geography and hosts.</title>
        <authorList>
            <person name="Bletz M.C."/>
            <person name="Bunk B."/>
            <person name="Sproeer C."/>
            <person name="Biwer P."/>
            <person name="Reiter S."/>
            <person name="Rabemananjara F.C.E."/>
            <person name="Schulz S."/>
            <person name="Overmann J."/>
            <person name="Vences M."/>
        </authorList>
    </citation>
    <scope>NUCLEOTIDE SEQUENCE [LARGE SCALE GENOMIC DNA]</scope>
    <source>
        <strain evidence="7 8">Mada1488</strain>
    </source>
</reference>
<feature type="region of interest" description="Disordered" evidence="5">
    <location>
        <begin position="312"/>
        <end position="332"/>
    </location>
</feature>
<evidence type="ECO:0000313" key="7">
    <source>
        <dbReference type="EMBL" id="QEI07598.1"/>
    </source>
</evidence>
<dbReference type="SUPFAM" id="SSF53850">
    <property type="entry name" value="Periplasmic binding protein-like II"/>
    <property type="match status" value="1"/>
</dbReference>
<keyword evidence="4" id="KW-0804">Transcription</keyword>
<dbReference type="Proteomes" id="UP000325161">
    <property type="component" value="Chromosome"/>
</dbReference>
<dbReference type="PRINTS" id="PR00039">
    <property type="entry name" value="HTHLYSR"/>
</dbReference>
<organism evidence="7 8">
    <name type="scientific">Pigmentiphaga aceris</name>
    <dbReference type="NCBI Taxonomy" id="1940612"/>
    <lineage>
        <taxon>Bacteria</taxon>
        <taxon>Pseudomonadati</taxon>
        <taxon>Pseudomonadota</taxon>
        <taxon>Betaproteobacteria</taxon>
        <taxon>Burkholderiales</taxon>
        <taxon>Alcaligenaceae</taxon>
        <taxon>Pigmentiphaga</taxon>
    </lineage>
</organism>
<proteinExistence type="inferred from homology"/>
<keyword evidence="8" id="KW-1185">Reference proteome</keyword>
<keyword evidence="3" id="KW-0238">DNA-binding</keyword>
<dbReference type="InterPro" id="IPR000847">
    <property type="entry name" value="LysR_HTH_N"/>
</dbReference>
<dbReference type="Pfam" id="PF03466">
    <property type="entry name" value="LysR_substrate"/>
    <property type="match status" value="1"/>
</dbReference>
<dbReference type="RefSeq" id="WP_148816645.1">
    <property type="nucleotide sequence ID" value="NZ_CP043046.1"/>
</dbReference>
<evidence type="ECO:0000259" key="6">
    <source>
        <dbReference type="PROSITE" id="PS50931"/>
    </source>
</evidence>
<dbReference type="OrthoDB" id="9178397at2"/>
<evidence type="ECO:0000256" key="5">
    <source>
        <dbReference type="SAM" id="MobiDB-lite"/>
    </source>
</evidence>
<dbReference type="PROSITE" id="PS50931">
    <property type="entry name" value="HTH_LYSR"/>
    <property type="match status" value="1"/>
</dbReference>
<dbReference type="EMBL" id="CP043046">
    <property type="protein sequence ID" value="QEI07598.1"/>
    <property type="molecule type" value="Genomic_DNA"/>
</dbReference>
<dbReference type="Pfam" id="PF00126">
    <property type="entry name" value="HTH_1"/>
    <property type="match status" value="1"/>
</dbReference>
<dbReference type="InterPro" id="IPR005119">
    <property type="entry name" value="LysR_subst-bd"/>
</dbReference>
<dbReference type="GO" id="GO:0003700">
    <property type="term" value="F:DNA-binding transcription factor activity"/>
    <property type="evidence" value="ECO:0007669"/>
    <property type="project" value="InterPro"/>
</dbReference>
<dbReference type="AlphaFoldDB" id="A0A5C0AYY2"/>
<dbReference type="GO" id="GO:0006351">
    <property type="term" value="P:DNA-templated transcription"/>
    <property type="evidence" value="ECO:0007669"/>
    <property type="project" value="TreeGrafter"/>
</dbReference>
<sequence>MRRLCPSLSELSAFHAAARHLSFTQAAQELCVTQGAISRHIAGLEQFLGTMLFLRRPKGLELTHAGLTYLNATRPAMKQLETATAHLMSHRGTGGVLNLSVSPTFVIQWLFPRLGHFQQSLPDVSLNFVRHEHLHDFSSSYELDAAIQFGTGEWPDAEAEYLTGRETSIICSPGMRDSLNFTSTEALARATLLQHVEVPHAWKEWLIDNQVPEDINGLFGPRFNQYSLIIRAAVSSVGVGVVPTCLIEEELRSGALVEPLGRRYTGRDGYYLCATPEKSNLPAFRLFMNWVREQVGSQAQEARELLGRAGSLPRPGQAAIPAGALRTPRGKRRAPVDAAVSSLRCVRHARPRWLFLDNERMS</sequence>